<dbReference type="GO" id="GO:0043565">
    <property type="term" value="F:sequence-specific DNA binding"/>
    <property type="evidence" value="ECO:0007669"/>
    <property type="project" value="InterPro"/>
</dbReference>
<dbReference type="GO" id="GO:0003700">
    <property type="term" value="F:DNA-binding transcription factor activity"/>
    <property type="evidence" value="ECO:0007669"/>
    <property type="project" value="InterPro"/>
</dbReference>
<dbReference type="Pfam" id="PF12833">
    <property type="entry name" value="HTH_18"/>
    <property type="match status" value="1"/>
</dbReference>
<sequence>MICYEFLLETPLKYNFTGKFQAPSSEWRHFTRYMEDYELIVVTEGTVYIQEGNEQFALEKGEFKIFAPGSRQSGYKNSSCAFYWMHFEDINPVRKVDIENQFDEFPENKIYVPTSGKIKNLEKIIIMMKHLQDCIRSYHNKMQNDYMSCTILCEISSQFMVKQNQENSDLKKKQLFNDIQDYVKWNRNSDIKVSEIAEHFGYNKRYLSYVFSTIAGVPLKQYILQEKIDLAKYILCDTNDTISEVAYQIGFNDSHNFMKIFKKIVGMTPTQYRNAYDKRMLYYK</sequence>
<protein>
    <submittedName>
        <fullName evidence="5">Melibiose operon regulatory protein</fullName>
    </submittedName>
</protein>
<comment type="caution">
    <text evidence="5">The sequence shown here is derived from an EMBL/GenBank/DDBJ whole genome shotgun (WGS) entry which is preliminary data.</text>
</comment>
<dbReference type="Proteomes" id="UP000190080">
    <property type="component" value="Unassembled WGS sequence"/>
</dbReference>
<keyword evidence="3" id="KW-0804">Transcription</keyword>
<dbReference type="PANTHER" id="PTHR43280:SF31">
    <property type="entry name" value="TRANSCRIPTIONAL REGULATORY PROTEIN"/>
    <property type="match status" value="1"/>
</dbReference>
<evidence type="ECO:0000259" key="4">
    <source>
        <dbReference type="PROSITE" id="PS01124"/>
    </source>
</evidence>
<dbReference type="EMBL" id="MZGV01000074">
    <property type="protein sequence ID" value="OPJ57731.1"/>
    <property type="molecule type" value="Genomic_DNA"/>
</dbReference>
<dbReference type="AlphaFoldDB" id="A0A1V4ICM8"/>
<dbReference type="InterPro" id="IPR018060">
    <property type="entry name" value="HTH_AraC"/>
</dbReference>
<organism evidence="5 6">
    <name type="scientific">Clostridium oryzae</name>
    <dbReference type="NCBI Taxonomy" id="1450648"/>
    <lineage>
        <taxon>Bacteria</taxon>
        <taxon>Bacillati</taxon>
        <taxon>Bacillota</taxon>
        <taxon>Clostridia</taxon>
        <taxon>Eubacteriales</taxon>
        <taxon>Clostridiaceae</taxon>
        <taxon>Clostridium</taxon>
    </lineage>
</organism>
<dbReference type="PROSITE" id="PS01124">
    <property type="entry name" value="HTH_ARAC_FAMILY_2"/>
    <property type="match status" value="1"/>
</dbReference>
<dbReference type="Pfam" id="PF02311">
    <property type="entry name" value="AraC_binding"/>
    <property type="match status" value="1"/>
</dbReference>
<dbReference type="OrthoDB" id="1410840at2"/>
<dbReference type="PROSITE" id="PS00041">
    <property type="entry name" value="HTH_ARAC_FAMILY_1"/>
    <property type="match status" value="1"/>
</dbReference>
<evidence type="ECO:0000313" key="6">
    <source>
        <dbReference type="Proteomes" id="UP000190080"/>
    </source>
</evidence>
<dbReference type="STRING" id="1450648.CLORY_39590"/>
<dbReference type="PRINTS" id="PR00032">
    <property type="entry name" value="HTHARAC"/>
</dbReference>
<proteinExistence type="predicted"/>
<evidence type="ECO:0000256" key="3">
    <source>
        <dbReference type="ARBA" id="ARBA00023163"/>
    </source>
</evidence>
<dbReference type="InterPro" id="IPR037923">
    <property type="entry name" value="HTH-like"/>
</dbReference>
<gene>
    <name evidence="5" type="primary">melR_8</name>
    <name evidence="5" type="ORF">CLORY_39590</name>
</gene>
<dbReference type="InterPro" id="IPR003313">
    <property type="entry name" value="AraC-bd"/>
</dbReference>
<feature type="domain" description="HTH araC/xylS-type" evidence="4">
    <location>
        <begin position="177"/>
        <end position="275"/>
    </location>
</feature>
<dbReference type="PANTHER" id="PTHR43280">
    <property type="entry name" value="ARAC-FAMILY TRANSCRIPTIONAL REGULATOR"/>
    <property type="match status" value="1"/>
</dbReference>
<name>A0A1V4ICM8_9CLOT</name>
<keyword evidence="1" id="KW-0805">Transcription regulation</keyword>
<dbReference type="SMART" id="SM00342">
    <property type="entry name" value="HTH_ARAC"/>
    <property type="match status" value="1"/>
</dbReference>
<keyword evidence="6" id="KW-1185">Reference proteome</keyword>
<dbReference type="SUPFAM" id="SSF51215">
    <property type="entry name" value="Regulatory protein AraC"/>
    <property type="match status" value="1"/>
</dbReference>
<dbReference type="Gene3D" id="1.10.10.60">
    <property type="entry name" value="Homeodomain-like"/>
    <property type="match status" value="2"/>
</dbReference>
<dbReference type="InterPro" id="IPR018062">
    <property type="entry name" value="HTH_AraC-typ_CS"/>
</dbReference>
<evidence type="ECO:0000256" key="1">
    <source>
        <dbReference type="ARBA" id="ARBA00023015"/>
    </source>
</evidence>
<dbReference type="InterPro" id="IPR009057">
    <property type="entry name" value="Homeodomain-like_sf"/>
</dbReference>
<evidence type="ECO:0000256" key="2">
    <source>
        <dbReference type="ARBA" id="ARBA00023125"/>
    </source>
</evidence>
<dbReference type="InterPro" id="IPR020449">
    <property type="entry name" value="Tscrpt_reg_AraC-type_HTH"/>
</dbReference>
<evidence type="ECO:0000313" key="5">
    <source>
        <dbReference type="EMBL" id="OPJ57731.1"/>
    </source>
</evidence>
<reference evidence="5 6" key="1">
    <citation type="submission" date="2017-03" db="EMBL/GenBank/DDBJ databases">
        <title>Genome sequence of Clostridium oryzae DSM 28571.</title>
        <authorList>
            <person name="Poehlein A."/>
            <person name="Daniel R."/>
        </authorList>
    </citation>
    <scope>NUCLEOTIDE SEQUENCE [LARGE SCALE GENOMIC DNA]</scope>
    <source>
        <strain evidence="5 6">DSM 28571</strain>
    </source>
</reference>
<accession>A0A1V4ICM8</accession>
<dbReference type="SUPFAM" id="SSF46689">
    <property type="entry name" value="Homeodomain-like"/>
    <property type="match status" value="2"/>
</dbReference>
<dbReference type="RefSeq" id="WP_079427745.1">
    <property type="nucleotide sequence ID" value="NZ_MZGV01000074.1"/>
</dbReference>
<keyword evidence="2" id="KW-0238">DNA-binding</keyword>